<dbReference type="EMBL" id="KB446547">
    <property type="protein sequence ID" value="EME38516.1"/>
    <property type="molecule type" value="Genomic_DNA"/>
</dbReference>
<keyword evidence="2" id="KW-1185">Reference proteome</keyword>
<evidence type="ECO:0000313" key="1">
    <source>
        <dbReference type="EMBL" id="EME38516.1"/>
    </source>
</evidence>
<dbReference type="AlphaFoldDB" id="N1PBY7"/>
<reference evidence="2" key="1">
    <citation type="journal article" date="2012" name="PLoS Genet.">
        <title>The genomes of the fungal plant pathogens Cladosporium fulvum and Dothistroma septosporum reveal adaptation to different hosts and lifestyles but also signatures of common ancestry.</title>
        <authorList>
            <person name="de Wit P.J.G.M."/>
            <person name="van der Burgt A."/>
            <person name="Oekmen B."/>
            <person name="Stergiopoulos I."/>
            <person name="Abd-Elsalam K.A."/>
            <person name="Aerts A.L."/>
            <person name="Bahkali A.H."/>
            <person name="Beenen H.G."/>
            <person name="Chettri P."/>
            <person name="Cox M.P."/>
            <person name="Datema E."/>
            <person name="de Vries R.P."/>
            <person name="Dhillon B."/>
            <person name="Ganley A.R."/>
            <person name="Griffiths S.A."/>
            <person name="Guo Y."/>
            <person name="Hamelin R.C."/>
            <person name="Henrissat B."/>
            <person name="Kabir M.S."/>
            <person name="Jashni M.K."/>
            <person name="Kema G."/>
            <person name="Klaubauf S."/>
            <person name="Lapidus A."/>
            <person name="Levasseur A."/>
            <person name="Lindquist E."/>
            <person name="Mehrabi R."/>
            <person name="Ohm R.A."/>
            <person name="Owen T.J."/>
            <person name="Salamov A."/>
            <person name="Schwelm A."/>
            <person name="Schijlen E."/>
            <person name="Sun H."/>
            <person name="van den Burg H.A."/>
            <person name="van Ham R.C.H.J."/>
            <person name="Zhang S."/>
            <person name="Goodwin S.B."/>
            <person name="Grigoriev I.V."/>
            <person name="Collemare J."/>
            <person name="Bradshaw R.E."/>
        </authorList>
    </citation>
    <scope>NUCLEOTIDE SEQUENCE [LARGE SCALE GENOMIC DNA]</scope>
    <source>
        <strain evidence="2">NZE10 / CBS 128990</strain>
    </source>
</reference>
<dbReference type="HOGENOM" id="CLU_1503398_0_0_1"/>
<dbReference type="Proteomes" id="UP000016933">
    <property type="component" value="Unassembled WGS sequence"/>
</dbReference>
<sequence length="179" mass="20069">MTFEIQRLRRDTPNRRDNGQPAVQGLGQTASACKLKLWYAYRRRCGSSVSIISSIRSRGDGQDGRTAPSTGVEVEPTFEHPLTSVHNLPSGLILDATRPWTGASHKEASLFLFPYDGGRCWWLCSEQRISVVSSLCPKQISNRRNSVLSSWATEHSYIRSWTAADAWYREVDCYGVTAV</sequence>
<dbReference type="PROSITE" id="PS51257">
    <property type="entry name" value="PROKAR_LIPOPROTEIN"/>
    <property type="match status" value="1"/>
</dbReference>
<accession>N1PBY7</accession>
<proteinExistence type="predicted"/>
<reference evidence="1 2" key="2">
    <citation type="journal article" date="2012" name="PLoS Pathog.">
        <title>Diverse lifestyles and strategies of plant pathogenesis encoded in the genomes of eighteen Dothideomycetes fungi.</title>
        <authorList>
            <person name="Ohm R.A."/>
            <person name="Feau N."/>
            <person name="Henrissat B."/>
            <person name="Schoch C.L."/>
            <person name="Horwitz B.A."/>
            <person name="Barry K.W."/>
            <person name="Condon B.J."/>
            <person name="Copeland A.C."/>
            <person name="Dhillon B."/>
            <person name="Glaser F."/>
            <person name="Hesse C.N."/>
            <person name="Kosti I."/>
            <person name="LaButti K."/>
            <person name="Lindquist E.A."/>
            <person name="Lucas S."/>
            <person name="Salamov A.A."/>
            <person name="Bradshaw R.E."/>
            <person name="Ciuffetti L."/>
            <person name="Hamelin R.C."/>
            <person name="Kema G.H.J."/>
            <person name="Lawrence C."/>
            <person name="Scott J.A."/>
            <person name="Spatafora J.W."/>
            <person name="Turgeon B.G."/>
            <person name="de Wit P.J.G.M."/>
            <person name="Zhong S."/>
            <person name="Goodwin S.B."/>
            <person name="Grigoriev I.V."/>
        </authorList>
    </citation>
    <scope>NUCLEOTIDE SEQUENCE [LARGE SCALE GENOMIC DNA]</scope>
    <source>
        <strain evidence="2">NZE10 / CBS 128990</strain>
    </source>
</reference>
<organism evidence="1 2">
    <name type="scientific">Dothistroma septosporum (strain NZE10 / CBS 128990)</name>
    <name type="common">Red band needle blight fungus</name>
    <name type="synonym">Mycosphaerella pini</name>
    <dbReference type="NCBI Taxonomy" id="675120"/>
    <lineage>
        <taxon>Eukaryota</taxon>
        <taxon>Fungi</taxon>
        <taxon>Dikarya</taxon>
        <taxon>Ascomycota</taxon>
        <taxon>Pezizomycotina</taxon>
        <taxon>Dothideomycetes</taxon>
        <taxon>Dothideomycetidae</taxon>
        <taxon>Mycosphaerellales</taxon>
        <taxon>Mycosphaerellaceae</taxon>
        <taxon>Dothistroma</taxon>
    </lineage>
</organism>
<gene>
    <name evidence="1" type="ORF">DOTSEDRAFT_75890</name>
</gene>
<protein>
    <submittedName>
        <fullName evidence="1">Uncharacterized protein</fullName>
    </submittedName>
</protein>
<evidence type="ECO:0000313" key="2">
    <source>
        <dbReference type="Proteomes" id="UP000016933"/>
    </source>
</evidence>
<name>N1PBY7_DOTSN</name>